<evidence type="ECO:0000313" key="5">
    <source>
        <dbReference type="Proteomes" id="UP000639338"/>
    </source>
</evidence>
<dbReference type="GO" id="GO:0006357">
    <property type="term" value="P:regulation of transcription by RNA polymerase II"/>
    <property type="evidence" value="ECO:0007669"/>
    <property type="project" value="TreeGrafter"/>
</dbReference>
<dbReference type="Proteomes" id="UP000639338">
    <property type="component" value="Unassembled WGS sequence"/>
</dbReference>
<dbReference type="AlphaFoldDB" id="A0A834Y5J1"/>
<sequence>MIGETSELEEACLQAQDMINKLTNTQQKLITDNQLSQKSQVNTKQSIQSRLTRLYFDELSKLPHATPDTVLNNLENECDLLGRLVQRDCLHTLIVNLYAGNKGYSLGIRNDNTNKFDNNNCLLAETQLMGYEQGELLSCIDNGQLPPILAEQLELNHSHLFYDGCIIAEIRDYRKTHLKADIHHVLLKPTTQSVLSDVTSLTNDGEWSHEERLLLESRLIAATQGPLCLDPNPVSSLATTRLRQSRTLLNDQQLIRQAKKYCQVTANRKRKLEQLSQFGNDSGTITIQDLMQRVRAKRGAISGSLSTAASLSSSTSSLTTTTTTTTTTTITATTTTTTATTTTLNLIASCPPPSLVNPPLLPPTSPIDVLNYAKAYERPRETKDCLAQLIEEYILETERGPGRVYHIKLSILQRPSNSEYLGELYVDRDYKEGEKNGSSCRFTLGTRVQANHYMQQFTEIFTEEGRKNVRIKHVVPGQAPRVTCTPGMQRAQQAAAQAQQLLQQQLLQQQILSRTQAQLNNPNTAKSVLSEALNNTNCIPDIQELSQNDGITVPSPTPTTINPLTTSITTLLTTPTITTSTITTATTTTTNSNILNTTITKLPNQIQSIQTIQPVQNLTNGLGNCTTNLHIDSTQLSVNNNSAPLTLTDGNSINGSGIYVLQQKSCNSGQQSIVGSTNNTTTNLPVLQAQLQSTHQLNNVGEIMGGQGEVSFKKHSSNPEIRALVTSLMNSADQFQQQQAAAAMSSNNQTQQTPQPAIKTTNNAAILSLLNSSPANLTQQKIQGQTRRISLNTTLSQRVIGHGNMITVPSTTGQVRVSFSPALTNQLAGKQTPVKATAVRLARVQDNTSSLGLSMPGLSALLAGTPSADNPIPGMNAASSLLERLTASSNQNNQPLSPLTSPPPANLSLQGVNLTSLPNPINGLQNVQVSFPGLSQSITMPLNVSATTASVTPAGVIVSLPLSTNSNICTTVSSMVAATVVTTATAGSTPTVVIANPPNTHLSLPIAQILPSGVKGLTKQNIRATNAVALSQSGHAIQLVGSQRTRINQMTRQIQSNHAKSTVLPNQLVTVSKPVTGNQLILSSNKQVLTPIMTSTKPVLMATQTTPSSQVVPANKHTLLTKSLHAIAGATGQINTQSQGIGVASFSPQQIQQLQQCLVAQQKNTVAANSSPNRTQILTRNSATTPNNETL</sequence>
<dbReference type="InterPro" id="IPR021950">
    <property type="entry name" value="Spt20"/>
</dbReference>
<keyword evidence="5" id="KW-1185">Reference proteome</keyword>
<organism evidence="4 5">
    <name type="scientific">Aphidius gifuensis</name>
    <name type="common">Parasitoid wasp</name>
    <dbReference type="NCBI Taxonomy" id="684658"/>
    <lineage>
        <taxon>Eukaryota</taxon>
        <taxon>Metazoa</taxon>
        <taxon>Ecdysozoa</taxon>
        <taxon>Arthropoda</taxon>
        <taxon>Hexapoda</taxon>
        <taxon>Insecta</taxon>
        <taxon>Pterygota</taxon>
        <taxon>Neoptera</taxon>
        <taxon>Endopterygota</taxon>
        <taxon>Hymenoptera</taxon>
        <taxon>Apocrita</taxon>
        <taxon>Ichneumonoidea</taxon>
        <taxon>Braconidae</taxon>
        <taxon>Aphidiinae</taxon>
        <taxon>Aphidius</taxon>
    </lineage>
</organism>
<dbReference type="EMBL" id="JACMRX010000001">
    <property type="protein sequence ID" value="KAF7998560.1"/>
    <property type="molecule type" value="Genomic_DNA"/>
</dbReference>
<comment type="caution">
    <text evidence="4">The sequence shown here is derived from an EMBL/GenBank/DDBJ whole genome shotgun (WGS) entry which is preliminary data.</text>
</comment>
<proteinExistence type="inferred from homology"/>
<evidence type="ECO:0000313" key="4">
    <source>
        <dbReference type="EMBL" id="KAF7998560.1"/>
    </source>
</evidence>
<gene>
    <name evidence="4" type="ORF">HCN44_010968</name>
</gene>
<dbReference type="InterPro" id="IPR046468">
    <property type="entry name" value="Spt20-like_SEP"/>
</dbReference>
<dbReference type="OrthoDB" id="1932706at2759"/>
<feature type="domain" description="Spt20-like SEP" evidence="3">
    <location>
        <begin position="88"/>
        <end position="234"/>
    </location>
</feature>
<comment type="similarity">
    <text evidence="1">Belongs to the SPT20 family.</text>
</comment>
<dbReference type="PANTHER" id="PTHR13526">
    <property type="entry name" value="TRANSCRIPTION FACTOR SPT20 HOMOLOG"/>
    <property type="match status" value="1"/>
</dbReference>
<feature type="region of interest" description="Disordered" evidence="2">
    <location>
        <begin position="1166"/>
        <end position="1191"/>
    </location>
</feature>
<dbReference type="GO" id="GO:0003712">
    <property type="term" value="F:transcription coregulator activity"/>
    <property type="evidence" value="ECO:0007669"/>
    <property type="project" value="InterPro"/>
</dbReference>
<dbReference type="PANTHER" id="PTHR13526:SF8">
    <property type="entry name" value="TRANSCRIPTION FACTOR SPT20 HOMOLOG"/>
    <property type="match status" value="1"/>
</dbReference>
<accession>A0A834Y5J1</accession>
<name>A0A834Y5J1_APHGI</name>
<reference evidence="4 5" key="1">
    <citation type="submission" date="2020-08" db="EMBL/GenBank/DDBJ databases">
        <title>Aphidius gifuensis genome sequencing and assembly.</title>
        <authorList>
            <person name="Du Z."/>
        </authorList>
    </citation>
    <scope>NUCLEOTIDE SEQUENCE [LARGE SCALE GENOMIC DNA]</scope>
    <source>
        <strain evidence="4">YNYX2018</strain>
        <tissue evidence="4">Adults</tissue>
    </source>
</reference>
<evidence type="ECO:0000256" key="1">
    <source>
        <dbReference type="ARBA" id="ARBA00009112"/>
    </source>
</evidence>
<protein>
    <recommendedName>
        <fullName evidence="3">Spt20-like SEP domain-containing protein</fullName>
    </recommendedName>
</protein>
<dbReference type="GO" id="GO:0000124">
    <property type="term" value="C:SAGA complex"/>
    <property type="evidence" value="ECO:0007669"/>
    <property type="project" value="InterPro"/>
</dbReference>
<evidence type="ECO:0000256" key="2">
    <source>
        <dbReference type="SAM" id="MobiDB-lite"/>
    </source>
</evidence>
<evidence type="ECO:0000259" key="3">
    <source>
        <dbReference type="Pfam" id="PF12090"/>
    </source>
</evidence>
<dbReference type="Pfam" id="PF12090">
    <property type="entry name" value="Spt20_SEP"/>
    <property type="match status" value="1"/>
</dbReference>